<dbReference type="CDD" id="cd01335">
    <property type="entry name" value="Radical_SAM"/>
    <property type="match status" value="1"/>
</dbReference>
<evidence type="ECO:0000313" key="8">
    <source>
        <dbReference type="EMBL" id="SJN25481.1"/>
    </source>
</evidence>
<dbReference type="Proteomes" id="UP000188342">
    <property type="component" value="Unassembled WGS sequence"/>
</dbReference>
<dbReference type="SFLD" id="SFLDG01386">
    <property type="entry name" value="main_SPASM_domain-containing"/>
    <property type="match status" value="1"/>
</dbReference>
<feature type="domain" description="Radical SAM core" evidence="7">
    <location>
        <begin position="30"/>
        <end position="250"/>
    </location>
</feature>
<evidence type="ECO:0000256" key="2">
    <source>
        <dbReference type="ARBA" id="ARBA00022485"/>
    </source>
</evidence>
<dbReference type="PANTHER" id="PTHR11228:SF34">
    <property type="entry name" value="TUNGSTEN-CONTAINING ALDEHYDE FERREDOXIN OXIDOREDUCTASE COFACTOR MODIFYING PROTEIN"/>
    <property type="match status" value="1"/>
</dbReference>
<name>A0A1R4J008_9ACTN</name>
<dbReference type="SUPFAM" id="SSF102114">
    <property type="entry name" value="Radical SAM enzymes"/>
    <property type="match status" value="1"/>
</dbReference>
<dbReference type="STRING" id="1255658.FM114_04735"/>
<keyword evidence="2" id="KW-0004">4Fe-4S</keyword>
<evidence type="ECO:0000256" key="6">
    <source>
        <dbReference type="ARBA" id="ARBA00023014"/>
    </source>
</evidence>
<dbReference type="InterPro" id="IPR058240">
    <property type="entry name" value="rSAM_sf"/>
</dbReference>
<keyword evidence="4" id="KW-0479">Metal-binding</keyword>
<keyword evidence="6" id="KW-0411">Iron-sulfur</keyword>
<dbReference type="CDD" id="cd21123">
    <property type="entry name" value="SPASM_MftC-like"/>
    <property type="match status" value="1"/>
</dbReference>
<keyword evidence="9" id="KW-1185">Reference proteome</keyword>
<evidence type="ECO:0000256" key="5">
    <source>
        <dbReference type="ARBA" id="ARBA00023004"/>
    </source>
</evidence>
<evidence type="ECO:0000256" key="4">
    <source>
        <dbReference type="ARBA" id="ARBA00022723"/>
    </source>
</evidence>
<dbReference type="NCBIfam" id="TIGR04053">
    <property type="entry name" value="TIGR04053 family radical SAM/SPASM domain-containing protein"/>
    <property type="match status" value="1"/>
</dbReference>
<sequence length="432" mass="47681">MHIDETRTDHVPAEVRQQRAAVRELRHDPDDRPFIVIWEVTRACQLACAHCRADAQQRFHPDQLTTEHGKALLDDIAQFGRPTPIVILTGGDPFERKDLEELVAHGTGLGLSMALSPSVTANFTRERLASLREAGGKAVSLSMDGCRAQTHDAFRGFKGTYDKTLEAAKVTTDAGFRLQINTTVTRRTVTELPDLMVQVKDLGAHLWSLFFLVPTGRGQALQALDAQENEDVLQWAHDVSGYIAIKTTEAQAYRRVAMQRATDEAPPHGELYDQLMARTLELVSAEDLVNRRPRPPLATNSGRGFVFIDHVGDVYPSGFLPYHCGNVKDESFRGIYRNSPIMLSLRRPDAFHGKCGVCPFNQVCGGSRSHAYAVTGDMLASDPTCAWVPPRWLAEHPDEDPITGARTAPVLLDVVESPAPVAQENLRAAADH</sequence>
<dbReference type="OrthoDB" id="9782387at2"/>
<gene>
    <name evidence="8" type="ORF">FM114_04735</name>
</gene>
<comment type="cofactor">
    <cofactor evidence="1">
        <name>[4Fe-4S] cluster</name>
        <dbReference type="ChEBI" id="CHEBI:49883"/>
    </cofactor>
</comment>
<accession>A0A1R4J008</accession>
<dbReference type="AlphaFoldDB" id="A0A1R4J008"/>
<dbReference type="PIRSF" id="PIRSF037420">
    <property type="entry name" value="PQQ_syn_pqqE"/>
    <property type="match status" value="1"/>
</dbReference>
<dbReference type="GO" id="GO:0051539">
    <property type="term" value="F:4 iron, 4 sulfur cluster binding"/>
    <property type="evidence" value="ECO:0007669"/>
    <property type="project" value="UniProtKB-KW"/>
</dbReference>
<protein>
    <submittedName>
        <fullName evidence="8">Radical SAM domain heme biosynthesis protein</fullName>
    </submittedName>
</protein>
<dbReference type="PROSITE" id="PS51918">
    <property type="entry name" value="RADICAL_SAM"/>
    <property type="match status" value="1"/>
</dbReference>
<dbReference type="SFLD" id="SFLDS00029">
    <property type="entry name" value="Radical_SAM"/>
    <property type="match status" value="1"/>
</dbReference>
<dbReference type="InterPro" id="IPR017200">
    <property type="entry name" value="PqqE-like"/>
</dbReference>
<dbReference type="InterPro" id="IPR050377">
    <property type="entry name" value="Radical_SAM_PqqE_MftC-like"/>
</dbReference>
<keyword evidence="3" id="KW-0949">S-adenosyl-L-methionine</keyword>
<dbReference type="GO" id="GO:0003824">
    <property type="term" value="F:catalytic activity"/>
    <property type="evidence" value="ECO:0007669"/>
    <property type="project" value="InterPro"/>
</dbReference>
<proteinExistence type="predicted"/>
<dbReference type="RefSeq" id="WP_094764032.1">
    <property type="nucleotide sequence ID" value="NZ_FUKQ01000018.1"/>
</dbReference>
<dbReference type="PANTHER" id="PTHR11228">
    <property type="entry name" value="RADICAL SAM DOMAIN PROTEIN"/>
    <property type="match status" value="1"/>
</dbReference>
<dbReference type="GO" id="GO:0046872">
    <property type="term" value="F:metal ion binding"/>
    <property type="evidence" value="ECO:0007669"/>
    <property type="project" value="UniProtKB-KW"/>
</dbReference>
<dbReference type="InterPro" id="IPR013785">
    <property type="entry name" value="Aldolase_TIM"/>
</dbReference>
<dbReference type="EMBL" id="FUKQ01000018">
    <property type="protein sequence ID" value="SJN25481.1"/>
    <property type="molecule type" value="Genomic_DNA"/>
</dbReference>
<dbReference type="Gene3D" id="3.20.20.70">
    <property type="entry name" value="Aldolase class I"/>
    <property type="match status" value="1"/>
</dbReference>
<evidence type="ECO:0000256" key="1">
    <source>
        <dbReference type="ARBA" id="ARBA00001966"/>
    </source>
</evidence>
<dbReference type="Pfam" id="PF04055">
    <property type="entry name" value="Radical_SAM"/>
    <property type="match status" value="1"/>
</dbReference>
<organism evidence="8 9">
    <name type="scientific">Luteococcus japonicus LSP_Lj1</name>
    <dbReference type="NCBI Taxonomy" id="1255658"/>
    <lineage>
        <taxon>Bacteria</taxon>
        <taxon>Bacillati</taxon>
        <taxon>Actinomycetota</taxon>
        <taxon>Actinomycetes</taxon>
        <taxon>Propionibacteriales</taxon>
        <taxon>Propionibacteriaceae</taxon>
        <taxon>Luteococcus</taxon>
    </lineage>
</organism>
<keyword evidence="5" id="KW-0408">Iron</keyword>
<evidence type="ECO:0000313" key="9">
    <source>
        <dbReference type="Proteomes" id="UP000188342"/>
    </source>
</evidence>
<evidence type="ECO:0000259" key="7">
    <source>
        <dbReference type="PROSITE" id="PS51918"/>
    </source>
</evidence>
<reference evidence="8 9" key="1">
    <citation type="submission" date="2017-02" db="EMBL/GenBank/DDBJ databases">
        <authorList>
            <person name="Peterson S.W."/>
        </authorList>
    </citation>
    <scope>NUCLEOTIDE SEQUENCE [LARGE SCALE GENOMIC DNA]</scope>
    <source>
        <strain evidence="8 9">LSP_Lj1</strain>
    </source>
</reference>
<evidence type="ECO:0000256" key="3">
    <source>
        <dbReference type="ARBA" id="ARBA00022691"/>
    </source>
</evidence>
<dbReference type="InterPro" id="IPR007197">
    <property type="entry name" value="rSAM"/>
</dbReference>
<dbReference type="SFLD" id="SFLDG01067">
    <property type="entry name" value="SPASM/twitch_domain_containing"/>
    <property type="match status" value="1"/>
</dbReference>